<dbReference type="SUPFAM" id="SSF50998">
    <property type="entry name" value="Quinoprotein alcohol dehydrogenase-like"/>
    <property type="match status" value="1"/>
</dbReference>
<dbReference type="EMBL" id="HG001863">
    <property type="protein sequence ID" value="CDF37705.1"/>
    <property type="molecule type" value="Genomic_DNA"/>
</dbReference>
<sequence>MSGDSKRLFTAAEDGTFAMWDSKTGDKLWECGEAWAKDGGYATHKQKHVGPMMGRGCLCRLEGGWGCGTGRLGTSYGRESQTATCTSGAWRGLETTRRSRLAVAVTTAGSCC</sequence>
<dbReference type="InterPro" id="IPR001680">
    <property type="entry name" value="WD40_rpt"/>
</dbReference>
<dbReference type="InterPro" id="IPR011047">
    <property type="entry name" value="Quinoprotein_ADH-like_sf"/>
</dbReference>
<dbReference type="Proteomes" id="UP000012073">
    <property type="component" value="Unassembled WGS sequence"/>
</dbReference>
<gene>
    <name evidence="2" type="ORF">CHC_T00005953001</name>
</gene>
<evidence type="ECO:0000313" key="2">
    <source>
        <dbReference type="EMBL" id="CDF37705.1"/>
    </source>
</evidence>
<dbReference type="RefSeq" id="XP_005717576.1">
    <property type="nucleotide sequence ID" value="XM_005717519.1"/>
</dbReference>
<dbReference type="GeneID" id="17325292"/>
<reference evidence="3" key="1">
    <citation type="journal article" date="2013" name="Proc. Natl. Acad. Sci. U.S.A.">
        <title>Genome structure and metabolic features in the red seaweed Chondrus crispus shed light on evolution of the Archaeplastida.</title>
        <authorList>
            <person name="Collen J."/>
            <person name="Porcel B."/>
            <person name="Carre W."/>
            <person name="Ball S.G."/>
            <person name="Chaparro C."/>
            <person name="Tonon T."/>
            <person name="Barbeyron T."/>
            <person name="Michel G."/>
            <person name="Noel B."/>
            <person name="Valentin K."/>
            <person name="Elias M."/>
            <person name="Artiguenave F."/>
            <person name="Arun A."/>
            <person name="Aury J.M."/>
            <person name="Barbosa-Neto J.F."/>
            <person name="Bothwell J.H."/>
            <person name="Bouget F.Y."/>
            <person name="Brillet L."/>
            <person name="Cabello-Hurtado F."/>
            <person name="Capella-Gutierrez S."/>
            <person name="Charrier B."/>
            <person name="Cladiere L."/>
            <person name="Cock J.M."/>
            <person name="Coelho S.M."/>
            <person name="Colleoni C."/>
            <person name="Czjzek M."/>
            <person name="Da Silva C."/>
            <person name="Delage L."/>
            <person name="Denoeud F."/>
            <person name="Deschamps P."/>
            <person name="Dittami S.M."/>
            <person name="Gabaldon T."/>
            <person name="Gachon C.M."/>
            <person name="Groisillier A."/>
            <person name="Herve C."/>
            <person name="Jabbari K."/>
            <person name="Katinka M."/>
            <person name="Kloareg B."/>
            <person name="Kowalczyk N."/>
            <person name="Labadie K."/>
            <person name="Leblanc C."/>
            <person name="Lopez P.J."/>
            <person name="McLachlan D.H."/>
            <person name="Meslet-Cladiere L."/>
            <person name="Moustafa A."/>
            <person name="Nehr Z."/>
            <person name="Nyvall Collen P."/>
            <person name="Panaud O."/>
            <person name="Partensky F."/>
            <person name="Poulain J."/>
            <person name="Rensing S.A."/>
            <person name="Rousvoal S."/>
            <person name="Samson G."/>
            <person name="Symeonidi A."/>
            <person name="Weissenbach J."/>
            <person name="Zambounis A."/>
            <person name="Wincker P."/>
            <person name="Boyen C."/>
        </authorList>
    </citation>
    <scope>NUCLEOTIDE SEQUENCE [LARGE SCALE GENOMIC DNA]</scope>
    <source>
        <strain evidence="3">cv. Stackhouse</strain>
    </source>
</reference>
<keyword evidence="1" id="KW-0853">WD repeat</keyword>
<dbReference type="KEGG" id="ccp:CHC_T00005953001"/>
<evidence type="ECO:0000256" key="1">
    <source>
        <dbReference type="PROSITE-ProRule" id="PRU00221"/>
    </source>
</evidence>
<dbReference type="OrthoDB" id="10251741at2759"/>
<dbReference type="PROSITE" id="PS50082">
    <property type="entry name" value="WD_REPEATS_2"/>
    <property type="match status" value="1"/>
</dbReference>
<dbReference type="Gramene" id="CDF37705">
    <property type="protein sequence ID" value="CDF37705"/>
    <property type="gene ID" value="CHC_T00005953001"/>
</dbReference>
<evidence type="ECO:0000313" key="3">
    <source>
        <dbReference type="Proteomes" id="UP000012073"/>
    </source>
</evidence>
<feature type="repeat" description="WD" evidence="1">
    <location>
        <begin position="1"/>
        <end position="30"/>
    </location>
</feature>
<protein>
    <submittedName>
        <fullName evidence="2">Uncharacterized protein</fullName>
    </submittedName>
</protein>
<dbReference type="AlphaFoldDB" id="R7QJW3"/>
<proteinExistence type="predicted"/>
<accession>R7QJW3</accession>
<keyword evidence="3" id="KW-1185">Reference proteome</keyword>
<organism evidence="2 3">
    <name type="scientific">Chondrus crispus</name>
    <name type="common">Carrageen Irish moss</name>
    <name type="synonym">Polymorpha crispa</name>
    <dbReference type="NCBI Taxonomy" id="2769"/>
    <lineage>
        <taxon>Eukaryota</taxon>
        <taxon>Rhodophyta</taxon>
        <taxon>Florideophyceae</taxon>
        <taxon>Rhodymeniophycidae</taxon>
        <taxon>Gigartinales</taxon>
        <taxon>Gigartinaceae</taxon>
        <taxon>Chondrus</taxon>
    </lineage>
</organism>
<name>R7QJW3_CHOCR</name>